<dbReference type="EMBL" id="SRKZ01000001">
    <property type="protein sequence ID" value="TGD83175.1"/>
    <property type="molecule type" value="Genomic_DNA"/>
</dbReference>
<protein>
    <recommendedName>
        <fullName evidence="3">Exo-alpha-sialidase</fullName>
    </recommendedName>
</protein>
<evidence type="ECO:0000313" key="2">
    <source>
        <dbReference type="Proteomes" id="UP000298284"/>
    </source>
</evidence>
<gene>
    <name evidence="1" type="ORF">EU557_05185</name>
</gene>
<dbReference type="SUPFAM" id="SSF110296">
    <property type="entry name" value="Oligoxyloglucan reducing end-specific cellobiohydrolase"/>
    <property type="match status" value="1"/>
</dbReference>
<proteinExistence type="predicted"/>
<name>A0A4Z0MVL1_9BACT</name>
<sequence length="379" mass="42428">MHSTTKLLLAIIGVAGATACTKEVEKIVVQEPTYSWSEVKQLSGSQKIIIQLTTDKKTLFLQQPGIFGHVTPLANVPRPPDQGYFQIKSYTTDPLPYDIKNRLPMNASLFLKPTQVGDSVLNVYTTANPPFSNEISEIRLRRIDKTADRFVNNRYSPYAAFGAISSNNYSLVGYTTISGDRALHFVLSKLTLPTRTRGPVEVTSRTVSIPLDNTSDFYTISVIDDYFLVSNANDGIYKIRENGTVRKVVNSPQTFTTAYYKDRGTLYAIQGDYQYSILTSTDDGETWQRSTGLPNYFRSSTFYPVGDSIVGVSHGATNNVLYTLRWQGARYRVRELKSDGLNQADFTDLVQLGDTVYLGTTNGLFRQPLKTFFESKPKQ</sequence>
<keyword evidence="2" id="KW-1185">Reference proteome</keyword>
<accession>A0A4Z0MVL1</accession>
<dbReference type="Proteomes" id="UP000298284">
    <property type="component" value="Unassembled WGS sequence"/>
</dbReference>
<dbReference type="OrthoDB" id="874241at2"/>
<organism evidence="1 2">
    <name type="scientific">Hymenobacter wooponensis</name>
    <dbReference type="NCBI Taxonomy" id="1525360"/>
    <lineage>
        <taxon>Bacteria</taxon>
        <taxon>Pseudomonadati</taxon>
        <taxon>Bacteroidota</taxon>
        <taxon>Cytophagia</taxon>
        <taxon>Cytophagales</taxon>
        <taxon>Hymenobacteraceae</taxon>
        <taxon>Hymenobacter</taxon>
    </lineage>
</organism>
<dbReference type="RefSeq" id="WP_135529326.1">
    <property type="nucleotide sequence ID" value="NZ_SRKZ01000001.1"/>
</dbReference>
<evidence type="ECO:0008006" key="3">
    <source>
        <dbReference type="Google" id="ProtNLM"/>
    </source>
</evidence>
<dbReference type="PROSITE" id="PS51257">
    <property type="entry name" value="PROKAR_LIPOPROTEIN"/>
    <property type="match status" value="1"/>
</dbReference>
<evidence type="ECO:0000313" key="1">
    <source>
        <dbReference type="EMBL" id="TGD83175.1"/>
    </source>
</evidence>
<reference evidence="1 2" key="1">
    <citation type="submission" date="2019-04" db="EMBL/GenBank/DDBJ databases">
        <authorList>
            <person name="Feng G."/>
            <person name="Zhang J."/>
            <person name="Zhu H."/>
        </authorList>
    </citation>
    <scope>NUCLEOTIDE SEQUENCE [LARGE SCALE GENOMIC DNA]</scope>
    <source>
        <strain evidence="1 2">JCM 19491</strain>
    </source>
</reference>
<comment type="caution">
    <text evidence="1">The sequence shown here is derived from an EMBL/GenBank/DDBJ whole genome shotgun (WGS) entry which is preliminary data.</text>
</comment>
<dbReference type="AlphaFoldDB" id="A0A4Z0MVL1"/>